<reference evidence="1" key="2">
    <citation type="journal article" date="2021" name="PeerJ">
        <title>Extensive microbial diversity within the chicken gut microbiome revealed by metagenomics and culture.</title>
        <authorList>
            <person name="Gilroy R."/>
            <person name="Ravi A."/>
            <person name="Getino M."/>
            <person name="Pursley I."/>
            <person name="Horton D.L."/>
            <person name="Alikhan N.F."/>
            <person name="Baker D."/>
            <person name="Gharbi K."/>
            <person name="Hall N."/>
            <person name="Watson M."/>
            <person name="Adriaenssens E.M."/>
            <person name="Foster-Nyarko E."/>
            <person name="Jarju S."/>
            <person name="Secka A."/>
            <person name="Antonio M."/>
            <person name="Oren A."/>
            <person name="Chaudhuri R.R."/>
            <person name="La Ragione R."/>
            <person name="Hildebrand F."/>
            <person name="Pallen M.J."/>
        </authorList>
    </citation>
    <scope>NUCLEOTIDE SEQUENCE</scope>
    <source>
        <strain evidence="1">USAMLcec3-3695</strain>
    </source>
</reference>
<evidence type="ECO:0000313" key="2">
    <source>
        <dbReference type="Proteomes" id="UP000824109"/>
    </source>
</evidence>
<dbReference type="Proteomes" id="UP000824109">
    <property type="component" value="Unassembled WGS sequence"/>
</dbReference>
<gene>
    <name evidence="1" type="ORF">IAA61_07375</name>
</gene>
<evidence type="ECO:0000313" key="1">
    <source>
        <dbReference type="EMBL" id="HIU57618.1"/>
    </source>
</evidence>
<protein>
    <submittedName>
        <fullName evidence="1">Rpn family recombination-promoting nuclease/putative transposase</fullName>
    </submittedName>
</protein>
<dbReference type="InterPro" id="IPR010106">
    <property type="entry name" value="RpnA"/>
</dbReference>
<dbReference type="PANTHER" id="PTHR41317">
    <property type="entry name" value="PD-(D_E)XK NUCLEASE FAMILY TRANSPOSASE"/>
    <property type="match status" value="1"/>
</dbReference>
<name>A0A9D1MCK4_9FIRM</name>
<dbReference type="AlphaFoldDB" id="A0A9D1MCK4"/>
<dbReference type="EMBL" id="DVNB01000078">
    <property type="protein sequence ID" value="HIU57618.1"/>
    <property type="molecule type" value="Genomic_DNA"/>
</dbReference>
<organism evidence="1 2">
    <name type="scientific">Candidatus Ornithomonoglobus merdipullorum</name>
    <dbReference type="NCBI Taxonomy" id="2840895"/>
    <lineage>
        <taxon>Bacteria</taxon>
        <taxon>Bacillati</taxon>
        <taxon>Bacillota</taxon>
        <taxon>Clostridia</taxon>
        <taxon>Candidatus Ornithomonoglobus</taxon>
    </lineage>
</organism>
<sequence length="173" mass="20087">MEKCISINIINFNLFECETYHSSFSLREDARHDRLTDKCAIHFFELKKINKEKPNTEDRKELWMQLIDAESEEEFNMLANTNIEPIKKAVVAIKEMDADEEIREKAFQRETALRDRASALRFARDEGIKEGIKETTVKLVKNLMSTMGLSAESALSALSIPEEEWKGYLPQLR</sequence>
<accession>A0A9D1MCK4</accession>
<dbReference type="PANTHER" id="PTHR41317:SF1">
    <property type="entry name" value="PD-(D_E)XK NUCLEASE FAMILY TRANSPOSASE"/>
    <property type="match status" value="1"/>
</dbReference>
<dbReference type="Pfam" id="PF12784">
    <property type="entry name" value="PDDEXK_2"/>
    <property type="match status" value="1"/>
</dbReference>
<dbReference type="NCBIfam" id="TIGR01784">
    <property type="entry name" value="T_den_put_tspse"/>
    <property type="match status" value="1"/>
</dbReference>
<reference evidence="1" key="1">
    <citation type="submission" date="2020-10" db="EMBL/GenBank/DDBJ databases">
        <authorList>
            <person name="Gilroy R."/>
        </authorList>
    </citation>
    <scope>NUCLEOTIDE SEQUENCE</scope>
    <source>
        <strain evidence="1">USAMLcec3-3695</strain>
    </source>
</reference>
<proteinExistence type="predicted"/>
<comment type="caution">
    <text evidence="1">The sequence shown here is derived from an EMBL/GenBank/DDBJ whole genome shotgun (WGS) entry which is preliminary data.</text>
</comment>